<protein>
    <submittedName>
        <fullName evidence="3">Carbohydrate-binding domain-containing protein</fullName>
    </submittedName>
</protein>
<keyword evidence="2" id="KW-0732">Signal</keyword>
<dbReference type="RefSeq" id="WP_301138645.1">
    <property type="nucleotide sequence ID" value="NZ_JAUHTQ010000009.1"/>
</dbReference>
<dbReference type="Pfam" id="PF14262">
    <property type="entry name" value="Cthe_2159"/>
    <property type="match status" value="1"/>
</dbReference>
<sequence>MKNRKSNLSKIATPLVMCSALLIACSDTTEENSSTSIPAVAEAESLSTIGNQEIASVIQDKVSYSDDDNYTDWDNATSIKLEGDSASFDGNGGVVIDGSNITIRTSGVYEISGKLNDGQIIVNAEDEGTVRLILNGVEINSSTSAPIFVEKAEKTVVSLEDGTTNTLSDGEDYVYENSDDDEPNAALFSKDDLTINGDGTLIVNGNYNNGIASKDELKVTGGTIQIKAADDGLMGRDLVAVKDGKITITAGGDGIKSTNDKDASKAIIAIEGGTFDIESANDGIQAETSLLIADGNFTITSGGGSPETIETNENNQMPGMPGEMKDTAATTSASTETETESTKGLKAAVEVAIGGGSFTIDTLDDAVHSNNSITITGGVLEVATGDDGIHADTSILTKGGTINVTKSYEGVESKSITIADGEIHVNASDDGINIGGGNDASGRDFAATENTEENVLSINGGYVYVNSMGDGLDSNGSIAMTDGTVIVSGPTNNNNASLDYDQSFNIDGGLLIASGSAGMAMATSEESAQQSIMMTFTETQAAGTVLQLEDSNGESVLTFAPDKDYQSVVISSPQLKKDASYTLSSGGKATGTESDGLFTEANYEGGTNEVDFTISDTVTWLNESGVTEQAATGHGGMGGPGGTAGGRGDMFADLDEATREKAQSIMEQQRNGTITQEEAQAQLAELGVELPSGGQMKEPVQPE</sequence>
<feature type="compositionally biased region" description="Low complexity" evidence="1">
    <location>
        <begin position="327"/>
        <end position="336"/>
    </location>
</feature>
<evidence type="ECO:0000256" key="1">
    <source>
        <dbReference type="SAM" id="MobiDB-lite"/>
    </source>
</evidence>
<dbReference type="Proteomes" id="UP001172743">
    <property type="component" value="Unassembled WGS sequence"/>
</dbReference>
<evidence type="ECO:0000313" key="4">
    <source>
        <dbReference type="Proteomes" id="UP001172743"/>
    </source>
</evidence>
<evidence type="ECO:0000313" key="3">
    <source>
        <dbReference type="EMBL" id="MDN4494345.1"/>
    </source>
</evidence>
<comment type="caution">
    <text evidence="3">The sequence shown here is derived from an EMBL/GenBank/DDBJ whole genome shotgun (WGS) entry which is preliminary data.</text>
</comment>
<feature type="region of interest" description="Disordered" evidence="1">
    <location>
        <begin position="313"/>
        <end position="343"/>
    </location>
</feature>
<accession>A0ABT8GSE9</accession>
<reference evidence="3" key="1">
    <citation type="submission" date="2023-07" db="EMBL/GenBank/DDBJ databases">
        <title>Ureibacillus sp. isolated from freshwater well.</title>
        <authorList>
            <person name="Kirdat K."/>
            <person name="Bhatt A."/>
            <person name="Teware R."/>
            <person name="Bhavsar Y."/>
            <person name="Yadav A."/>
        </authorList>
    </citation>
    <scope>NUCLEOTIDE SEQUENCE</scope>
    <source>
        <strain evidence="3">BA0131</strain>
    </source>
</reference>
<name>A0ABT8GSE9_9BACL</name>
<proteinExistence type="predicted"/>
<keyword evidence="4" id="KW-1185">Reference proteome</keyword>
<dbReference type="PROSITE" id="PS51257">
    <property type="entry name" value="PROKAR_LIPOPROTEIN"/>
    <property type="match status" value="1"/>
</dbReference>
<feature type="signal peptide" evidence="2">
    <location>
        <begin position="1"/>
        <end position="24"/>
    </location>
</feature>
<dbReference type="EMBL" id="JAUHTQ010000009">
    <property type="protein sequence ID" value="MDN4494345.1"/>
    <property type="molecule type" value="Genomic_DNA"/>
</dbReference>
<organism evidence="3 4">
    <name type="scientific">Ureibacillus aquaedulcis</name>
    <dbReference type="NCBI Taxonomy" id="3058421"/>
    <lineage>
        <taxon>Bacteria</taxon>
        <taxon>Bacillati</taxon>
        <taxon>Bacillota</taxon>
        <taxon>Bacilli</taxon>
        <taxon>Bacillales</taxon>
        <taxon>Caryophanaceae</taxon>
        <taxon>Ureibacillus</taxon>
    </lineage>
</organism>
<gene>
    <name evidence="3" type="ORF">QYB95_12395</name>
</gene>
<dbReference type="InterPro" id="IPR025584">
    <property type="entry name" value="Cthe_2159"/>
</dbReference>
<evidence type="ECO:0000256" key="2">
    <source>
        <dbReference type="SAM" id="SignalP"/>
    </source>
</evidence>
<feature type="chain" id="PRO_5046863560" evidence="2">
    <location>
        <begin position="25"/>
        <end position="703"/>
    </location>
</feature>